<protein>
    <submittedName>
        <fullName evidence="3">AAA family ATPase</fullName>
    </submittedName>
</protein>
<dbReference type="GO" id="GO:0016887">
    <property type="term" value="F:ATP hydrolysis activity"/>
    <property type="evidence" value="ECO:0007669"/>
    <property type="project" value="InterPro"/>
</dbReference>
<dbReference type="InterPro" id="IPR029492">
    <property type="entry name" value="DUF4435"/>
</dbReference>
<dbReference type="EMBL" id="JACJQU010000017">
    <property type="protein sequence ID" value="MBD2295946.1"/>
    <property type="molecule type" value="Genomic_DNA"/>
</dbReference>
<feature type="domain" description="DUF4435" evidence="2">
    <location>
        <begin position="373"/>
        <end position="571"/>
    </location>
</feature>
<dbReference type="Gene3D" id="3.40.50.300">
    <property type="entry name" value="P-loop containing nucleotide triphosphate hydrolases"/>
    <property type="match status" value="1"/>
</dbReference>
<evidence type="ECO:0000259" key="1">
    <source>
        <dbReference type="Pfam" id="PF13304"/>
    </source>
</evidence>
<feature type="domain" description="ATPase AAA-type core" evidence="1">
    <location>
        <begin position="82"/>
        <end position="329"/>
    </location>
</feature>
<dbReference type="Proteomes" id="UP000662185">
    <property type="component" value="Unassembled WGS sequence"/>
</dbReference>
<dbReference type="SUPFAM" id="SSF52540">
    <property type="entry name" value="P-loop containing nucleoside triphosphate hydrolases"/>
    <property type="match status" value="1"/>
</dbReference>
<name>A0A926WM56_9NOST</name>
<comment type="caution">
    <text evidence="3">The sequence shown here is derived from an EMBL/GenBank/DDBJ whole genome shotgun (WGS) entry which is preliminary data.</text>
</comment>
<gene>
    <name evidence="3" type="ORF">H6G06_21320</name>
</gene>
<dbReference type="Pfam" id="PF14491">
    <property type="entry name" value="DUF4435"/>
    <property type="match status" value="1"/>
</dbReference>
<dbReference type="GO" id="GO:0005524">
    <property type="term" value="F:ATP binding"/>
    <property type="evidence" value="ECO:0007669"/>
    <property type="project" value="InterPro"/>
</dbReference>
<dbReference type="Pfam" id="PF13304">
    <property type="entry name" value="AAA_21"/>
    <property type="match status" value="1"/>
</dbReference>
<dbReference type="RefSeq" id="WP_190563799.1">
    <property type="nucleotide sequence ID" value="NZ_JACJQU010000017.1"/>
</dbReference>
<reference evidence="4" key="1">
    <citation type="journal article" date="2020" name="ISME J.">
        <title>Comparative genomics reveals insights into cyanobacterial evolution and habitat adaptation.</title>
        <authorList>
            <person name="Chen M.Y."/>
            <person name="Teng W.K."/>
            <person name="Zhao L."/>
            <person name="Hu C.X."/>
            <person name="Zhou Y.K."/>
            <person name="Han B.P."/>
            <person name="Song L.R."/>
            <person name="Shu W.S."/>
        </authorList>
    </citation>
    <scope>NUCLEOTIDE SEQUENCE [LARGE SCALE GENOMIC DNA]</scope>
    <source>
        <strain evidence="4">FACHB-251</strain>
    </source>
</reference>
<evidence type="ECO:0000259" key="2">
    <source>
        <dbReference type="Pfam" id="PF14491"/>
    </source>
</evidence>
<sequence>MKPENTNLFFSRLQSLWENARTALSQGVDEDNNNASASGISKFVQDTVELQVSIKPMIKQIKLPESKNTQQNTNILETEQVIVVVGANGSGKTRLGTWLEFESEDVDKIHRISAQKSLSIPRNISPKSLESAEYNLRLGIRNQDIDYRKLTFRFDNIKNQELSHITKKEFLRDLKKQERWDSKPATFLLNDFPELLNYLFSDNYEAILKFKETLNKHFERIEPPVTKLDKVKNIWEYLLPHRELIIKSSCIEAKIKEDYSSYHASEMSDGERVIFYLIGQCLTAPENGIIIIDEPEIHLHKSIQRKLWDSVEKERKDCIFIYLTHDLEFASTRFGSKKICLNSFDGNQFDWYEVPETEDFPESVYLEVIGSRSPVLFIEGENSSHDLQLYKYIYPDFTIKPLSSCEKVIEAVKTFNSLNSLHNVQSFGIIDRDYKSEEHIKAYAKHRVYAPEFAEVENIFLIEEVLFAVAEQLCITSPEDVVSKVKNWVMNEFNRLKETYALEATSYRINLILNSFNGKSQSFEKLEKSVENLKNTVDVRKIYEENIQYAEAVISEQNYNEVLKIFNHKGLLGQVGKFFDIKPSAYAQKVKDIIQCGNLEIVQCMRKKMPELK</sequence>
<dbReference type="PANTHER" id="PTHR32182">
    <property type="entry name" value="DNA REPLICATION AND REPAIR PROTEIN RECF"/>
    <property type="match status" value="1"/>
</dbReference>
<dbReference type="CDD" id="cd00267">
    <property type="entry name" value="ABC_ATPase"/>
    <property type="match status" value="1"/>
</dbReference>
<keyword evidence="4" id="KW-1185">Reference proteome</keyword>
<dbReference type="PANTHER" id="PTHR32182:SF22">
    <property type="entry name" value="ATP-DEPENDENT ENDONUCLEASE, OLD FAMILY-RELATED"/>
    <property type="match status" value="1"/>
</dbReference>
<accession>A0A926WM56</accession>
<proteinExistence type="predicted"/>
<evidence type="ECO:0000313" key="4">
    <source>
        <dbReference type="Proteomes" id="UP000662185"/>
    </source>
</evidence>
<dbReference type="GO" id="GO:0006302">
    <property type="term" value="P:double-strand break repair"/>
    <property type="evidence" value="ECO:0007669"/>
    <property type="project" value="TreeGrafter"/>
</dbReference>
<dbReference type="InterPro" id="IPR027417">
    <property type="entry name" value="P-loop_NTPase"/>
</dbReference>
<dbReference type="GO" id="GO:0000731">
    <property type="term" value="P:DNA synthesis involved in DNA repair"/>
    <property type="evidence" value="ECO:0007669"/>
    <property type="project" value="TreeGrafter"/>
</dbReference>
<dbReference type="AlphaFoldDB" id="A0A926WM56"/>
<dbReference type="InterPro" id="IPR003959">
    <property type="entry name" value="ATPase_AAA_core"/>
</dbReference>
<organism evidence="3 4">
    <name type="scientific">Anabaena sphaerica FACHB-251</name>
    <dbReference type="NCBI Taxonomy" id="2692883"/>
    <lineage>
        <taxon>Bacteria</taxon>
        <taxon>Bacillati</taxon>
        <taxon>Cyanobacteriota</taxon>
        <taxon>Cyanophyceae</taxon>
        <taxon>Nostocales</taxon>
        <taxon>Nostocaceae</taxon>
        <taxon>Anabaena</taxon>
    </lineage>
</organism>
<evidence type="ECO:0000313" key="3">
    <source>
        <dbReference type="EMBL" id="MBD2295946.1"/>
    </source>
</evidence>